<dbReference type="InterPro" id="IPR032071">
    <property type="entry name" value="DUF4806"/>
</dbReference>
<dbReference type="PANTHER" id="PTHR34153:SF2">
    <property type="entry name" value="SI:CH211-262H13.3-RELATED"/>
    <property type="match status" value="1"/>
</dbReference>
<proteinExistence type="predicted"/>
<reference evidence="3" key="1">
    <citation type="submission" date="2018-04" db="EMBL/GenBank/DDBJ databases">
        <title>Transcriptome of Schizaphis graminum biotype I.</title>
        <authorList>
            <person name="Scully E.D."/>
            <person name="Geib S.M."/>
            <person name="Palmer N.A."/>
            <person name="Koch K."/>
            <person name="Bradshaw J."/>
            <person name="Heng-Moss T."/>
            <person name="Sarath G."/>
        </authorList>
    </citation>
    <scope>NUCLEOTIDE SEQUENCE</scope>
</reference>
<feature type="domain" description="DUF4806" evidence="2">
    <location>
        <begin position="373"/>
        <end position="442"/>
    </location>
</feature>
<protein>
    <recommendedName>
        <fullName evidence="2">DUF4806 domain-containing protein</fullName>
    </recommendedName>
</protein>
<dbReference type="PANTHER" id="PTHR34153">
    <property type="entry name" value="SI:CH211-262H13.3-RELATED-RELATED"/>
    <property type="match status" value="1"/>
</dbReference>
<accession>A0A2S2NKI0</accession>
<feature type="region of interest" description="Disordered" evidence="1">
    <location>
        <begin position="190"/>
        <end position="220"/>
    </location>
</feature>
<name>A0A2S2NKI0_SCHGA</name>
<sequence length="490" mass="56716">MESTLYSVVYFNDDNTVECVPKNWIKNDTCAWPSKHINARKMIEQNCTPNKNEFNFYKIRELCSNIKTLAEAQFKARKAQFTSDLSDNDYSKKKKLKRKIPNSTECPIYSDSDSNDDIFIIPDDEKKNVYIKESKVPKSVTLQSQKIQRKMCYDKMDPVDQSMSENQLHLMNSQSEIMNNSSVQLKYHESSTPPIKKKGNLFERGSGWSPSPLKKPWSSPKKSQALTVDISHPNLNKDPQVIIDTSDKVQRNLFGKSRSSPSPLKIQWSSPKRKKVNISNNIMVTNENFVKSSTNKNKSLNSPNEDCITNDVEFKKQILRNIMYLKVELKHIVTNQSEMLEKLQTIEKELQQERPHQLHSKNVEFNNFMADYHLPIDNEDDLNTLDEKTLNDQEFKNNLIKELSCTGGKNVKSAIKRIMSKLFSNSFLSQYSFSGKKGKKKFCNLFLLPIILKSIKKQLKFINISDHDIEEPIKTYLAQAPFAEKRKKND</sequence>
<gene>
    <name evidence="3" type="ORF">g.24157</name>
</gene>
<organism evidence="3">
    <name type="scientific">Schizaphis graminum</name>
    <name type="common">Green bug aphid</name>
    <dbReference type="NCBI Taxonomy" id="13262"/>
    <lineage>
        <taxon>Eukaryota</taxon>
        <taxon>Metazoa</taxon>
        <taxon>Ecdysozoa</taxon>
        <taxon>Arthropoda</taxon>
        <taxon>Hexapoda</taxon>
        <taxon>Insecta</taxon>
        <taxon>Pterygota</taxon>
        <taxon>Neoptera</taxon>
        <taxon>Paraneoptera</taxon>
        <taxon>Hemiptera</taxon>
        <taxon>Sternorrhyncha</taxon>
        <taxon>Aphidomorpha</taxon>
        <taxon>Aphidoidea</taxon>
        <taxon>Aphididae</taxon>
        <taxon>Aphidini</taxon>
        <taxon>Schizaphis</taxon>
    </lineage>
</organism>
<feature type="compositionally biased region" description="Low complexity" evidence="1">
    <location>
        <begin position="205"/>
        <end position="220"/>
    </location>
</feature>
<dbReference type="Pfam" id="PF16064">
    <property type="entry name" value="DUF4806"/>
    <property type="match status" value="1"/>
</dbReference>
<evidence type="ECO:0000256" key="1">
    <source>
        <dbReference type="SAM" id="MobiDB-lite"/>
    </source>
</evidence>
<dbReference type="EMBL" id="GGMR01005048">
    <property type="protein sequence ID" value="MBY17667.1"/>
    <property type="molecule type" value="Transcribed_RNA"/>
</dbReference>
<dbReference type="AlphaFoldDB" id="A0A2S2NKI0"/>
<evidence type="ECO:0000313" key="3">
    <source>
        <dbReference type="EMBL" id="MBY17667.1"/>
    </source>
</evidence>
<evidence type="ECO:0000259" key="2">
    <source>
        <dbReference type="Pfam" id="PF16064"/>
    </source>
</evidence>